<evidence type="ECO:0000313" key="1">
    <source>
        <dbReference type="EMBL" id="KAK9418684.1"/>
    </source>
</evidence>
<organism evidence="1 2">
    <name type="scientific">Seiridium unicorne</name>
    <dbReference type="NCBI Taxonomy" id="138068"/>
    <lineage>
        <taxon>Eukaryota</taxon>
        <taxon>Fungi</taxon>
        <taxon>Dikarya</taxon>
        <taxon>Ascomycota</taxon>
        <taxon>Pezizomycotina</taxon>
        <taxon>Sordariomycetes</taxon>
        <taxon>Xylariomycetidae</taxon>
        <taxon>Amphisphaeriales</taxon>
        <taxon>Sporocadaceae</taxon>
        <taxon>Seiridium</taxon>
    </lineage>
</organism>
<comment type="caution">
    <text evidence="1">The sequence shown here is derived from an EMBL/GenBank/DDBJ whole genome shotgun (WGS) entry which is preliminary data.</text>
</comment>
<dbReference type="Proteomes" id="UP001408356">
    <property type="component" value="Unassembled WGS sequence"/>
</dbReference>
<proteinExistence type="predicted"/>
<evidence type="ECO:0000313" key="2">
    <source>
        <dbReference type="Proteomes" id="UP001408356"/>
    </source>
</evidence>
<name>A0ABR2UVH2_9PEZI</name>
<accession>A0ABR2UVH2</accession>
<dbReference type="EMBL" id="JARVKF010000363">
    <property type="protein sequence ID" value="KAK9418684.1"/>
    <property type="molecule type" value="Genomic_DNA"/>
</dbReference>
<keyword evidence="2" id="KW-1185">Reference proteome</keyword>
<sequence length="140" mass="15859">MNSKSTTILGDKKSYENRYVDLGDSHPSWSVWSNDPRKMHLEAYFSDDPEAPGIAAQFNMALRPVLVKQDAGVGDTFLLADDQGRFFLWNENKIEMYRLAVAANTKLKVEDVAARVRGQTCGNEELIRQFWNPTGRAMES</sequence>
<gene>
    <name evidence="1" type="ORF">SUNI508_07941</name>
</gene>
<reference evidence="1 2" key="1">
    <citation type="journal article" date="2024" name="J. Plant Pathol.">
        <title>Sequence and assembly of the genome of Seiridium unicorne, isolate CBS 538.82, causal agent of cypress canker disease.</title>
        <authorList>
            <person name="Scali E."/>
            <person name="Rocca G.D."/>
            <person name="Danti R."/>
            <person name="Garbelotto M."/>
            <person name="Barberini S."/>
            <person name="Baroncelli R."/>
            <person name="Emiliani G."/>
        </authorList>
    </citation>
    <scope>NUCLEOTIDE SEQUENCE [LARGE SCALE GENOMIC DNA]</scope>
    <source>
        <strain evidence="1 2">BM-138-508</strain>
    </source>
</reference>
<protein>
    <submittedName>
        <fullName evidence="1">Uncharacterized protein</fullName>
    </submittedName>
</protein>